<name>A0ABW7Z5D3_9ACTN</name>
<keyword evidence="3" id="KW-0001">2Fe-2S</keyword>
<keyword evidence="7" id="KW-1015">Disulfide bond</keyword>
<dbReference type="RefSeq" id="WP_397089183.1">
    <property type="nucleotide sequence ID" value="NZ_JBITGY010000012.1"/>
</dbReference>
<gene>
    <name evidence="11" type="ORF">ACIBG2_38850</name>
</gene>
<comment type="cofactor">
    <cofactor evidence="9">
        <name>[2Fe-2S] cluster</name>
        <dbReference type="ChEBI" id="CHEBI:190135"/>
    </cofactor>
</comment>
<dbReference type="PANTHER" id="PTHR10134">
    <property type="entry name" value="CYTOCHROME B-C1 COMPLEX SUBUNIT RIESKE, MITOCHONDRIAL"/>
    <property type="match status" value="1"/>
</dbReference>
<dbReference type="InterPro" id="IPR014349">
    <property type="entry name" value="Rieske_Fe-S_prot"/>
</dbReference>
<dbReference type="PROSITE" id="PS51296">
    <property type="entry name" value="RIESKE"/>
    <property type="match status" value="1"/>
</dbReference>
<dbReference type="PROSITE" id="PS51318">
    <property type="entry name" value="TAT"/>
    <property type="match status" value="1"/>
</dbReference>
<evidence type="ECO:0000256" key="2">
    <source>
        <dbReference type="ARBA" id="ARBA00015816"/>
    </source>
</evidence>
<evidence type="ECO:0000256" key="1">
    <source>
        <dbReference type="ARBA" id="ARBA00002494"/>
    </source>
</evidence>
<evidence type="ECO:0000256" key="6">
    <source>
        <dbReference type="ARBA" id="ARBA00023014"/>
    </source>
</evidence>
<dbReference type="InterPro" id="IPR017941">
    <property type="entry name" value="Rieske_2Fe-2S"/>
</dbReference>
<keyword evidence="6" id="KW-0411">Iron-sulfur</keyword>
<proteinExistence type="predicted"/>
<dbReference type="EMBL" id="JBITGY010000012">
    <property type="protein sequence ID" value="MFI6503397.1"/>
    <property type="molecule type" value="Genomic_DNA"/>
</dbReference>
<evidence type="ECO:0000256" key="4">
    <source>
        <dbReference type="ARBA" id="ARBA00022723"/>
    </source>
</evidence>
<protein>
    <recommendedName>
        <fullName evidence="2">Cytochrome bc1 complex Rieske iron-sulfur subunit</fullName>
    </recommendedName>
    <alternativeName>
        <fullName evidence="8">Cytochrome bc1 reductase complex subunit QcrA</fullName>
    </alternativeName>
</protein>
<dbReference type="SUPFAM" id="SSF50022">
    <property type="entry name" value="ISP domain"/>
    <property type="match status" value="1"/>
</dbReference>
<evidence type="ECO:0000259" key="10">
    <source>
        <dbReference type="PROSITE" id="PS51296"/>
    </source>
</evidence>
<evidence type="ECO:0000256" key="3">
    <source>
        <dbReference type="ARBA" id="ARBA00022714"/>
    </source>
</evidence>
<keyword evidence="4" id="KW-0479">Metal-binding</keyword>
<dbReference type="PRINTS" id="PR00162">
    <property type="entry name" value="RIESKE"/>
</dbReference>
<evidence type="ECO:0000256" key="7">
    <source>
        <dbReference type="ARBA" id="ARBA00023157"/>
    </source>
</evidence>
<feature type="domain" description="Rieske" evidence="10">
    <location>
        <begin position="41"/>
        <end position="133"/>
    </location>
</feature>
<dbReference type="Gene3D" id="2.102.10.10">
    <property type="entry name" value="Rieske [2Fe-2S] iron-sulphur domain"/>
    <property type="match status" value="1"/>
</dbReference>
<reference evidence="11 12" key="1">
    <citation type="submission" date="2024-10" db="EMBL/GenBank/DDBJ databases">
        <title>The Natural Products Discovery Center: Release of the First 8490 Sequenced Strains for Exploring Actinobacteria Biosynthetic Diversity.</title>
        <authorList>
            <person name="Kalkreuter E."/>
            <person name="Kautsar S.A."/>
            <person name="Yang D."/>
            <person name="Bader C.D."/>
            <person name="Teijaro C.N."/>
            <person name="Fluegel L."/>
            <person name="Davis C.M."/>
            <person name="Simpson J.R."/>
            <person name="Lauterbach L."/>
            <person name="Steele A.D."/>
            <person name="Gui C."/>
            <person name="Meng S."/>
            <person name="Li G."/>
            <person name="Viehrig K."/>
            <person name="Ye F."/>
            <person name="Su P."/>
            <person name="Kiefer A.F."/>
            <person name="Nichols A."/>
            <person name="Cepeda A.J."/>
            <person name="Yan W."/>
            <person name="Fan B."/>
            <person name="Jiang Y."/>
            <person name="Adhikari A."/>
            <person name="Zheng C.-J."/>
            <person name="Schuster L."/>
            <person name="Cowan T.M."/>
            <person name="Smanski M.J."/>
            <person name="Chevrette M.G."/>
            <person name="De Carvalho L.P.S."/>
            <person name="Shen B."/>
        </authorList>
    </citation>
    <scope>NUCLEOTIDE SEQUENCE [LARGE SCALE GENOMIC DNA]</scope>
    <source>
        <strain evidence="11 12">NPDC050545</strain>
    </source>
</reference>
<dbReference type="InterPro" id="IPR006311">
    <property type="entry name" value="TAT_signal"/>
</dbReference>
<sequence>MPEIGRRKVLGVAGAAVCGAAVLAGCGGAEPSGPAPGIKGKEIVKAADVPVGGGKVISKWKIVVTQPTAGVYKAFSAACTHKGCAVGSPKEGVMTCPCHGSEFDASDGKCLKGPATAPLTALQVKLEGDGIVIV</sequence>
<evidence type="ECO:0000313" key="11">
    <source>
        <dbReference type="EMBL" id="MFI6503397.1"/>
    </source>
</evidence>
<dbReference type="PROSITE" id="PS51257">
    <property type="entry name" value="PROKAR_LIPOPROTEIN"/>
    <property type="match status" value="1"/>
</dbReference>
<evidence type="ECO:0000256" key="8">
    <source>
        <dbReference type="ARBA" id="ARBA00029586"/>
    </source>
</evidence>
<evidence type="ECO:0000256" key="9">
    <source>
        <dbReference type="ARBA" id="ARBA00034078"/>
    </source>
</evidence>
<accession>A0ABW7Z5D3</accession>
<comment type="caution">
    <text evidence="11">The sequence shown here is derived from an EMBL/GenBank/DDBJ whole genome shotgun (WGS) entry which is preliminary data.</text>
</comment>
<dbReference type="CDD" id="cd03467">
    <property type="entry name" value="Rieske"/>
    <property type="match status" value="1"/>
</dbReference>
<evidence type="ECO:0000256" key="5">
    <source>
        <dbReference type="ARBA" id="ARBA00023004"/>
    </source>
</evidence>
<keyword evidence="5" id="KW-0408">Iron</keyword>
<comment type="function">
    <text evidence="1">Iron-sulfur subunit of the cytochrome bc1 complex, an essential component of the respiratory electron transport chain required for ATP synthesis. The bc1 complex catalyzes the oxidation of menaquinol and the reduction of cytochrome c in the respiratory chain. The bc1 complex operates through a Q-cycle mechanism that couples electron transfer to generation of the proton gradient that drives ATP synthesis.</text>
</comment>
<dbReference type="Proteomes" id="UP001612741">
    <property type="component" value="Unassembled WGS sequence"/>
</dbReference>
<evidence type="ECO:0000313" key="12">
    <source>
        <dbReference type="Proteomes" id="UP001612741"/>
    </source>
</evidence>
<dbReference type="Pfam" id="PF00355">
    <property type="entry name" value="Rieske"/>
    <property type="match status" value="1"/>
</dbReference>
<keyword evidence="12" id="KW-1185">Reference proteome</keyword>
<dbReference type="InterPro" id="IPR036922">
    <property type="entry name" value="Rieske_2Fe-2S_sf"/>
</dbReference>
<organism evidence="11 12">
    <name type="scientific">Nonomuraea typhae</name>
    <dbReference type="NCBI Taxonomy" id="2603600"/>
    <lineage>
        <taxon>Bacteria</taxon>
        <taxon>Bacillati</taxon>
        <taxon>Actinomycetota</taxon>
        <taxon>Actinomycetes</taxon>
        <taxon>Streptosporangiales</taxon>
        <taxon>Streptosporangiaceae</taxon>
        <taxon>Nonomuraea</taxon>
    </lineage>
</organism>
<dbReference type="InterPro" id="IPR005805">
    <property type="entry name" value="Rieske_Fe-S_prot_C"/>
</dbReference>